<keyword evidence="2" id="KW-0472">Membrane</keyword>
<protein>
    <recommendedName>
        <fullName evidence="6">Outer membrane protein beta-barrel domain-containing protein</fullName>
    </recommendedName>
</protein>
<evidence type="ECO:0000256" key="2">
    <source>
        <dbReference type="ARBA" id="ARBA00023136"/>
    </source>
</evidence>
<organism evidence="7 8">
    <name type="scientific">Mucilaginibacter pocheonensis</name>
    <dbReference type="NCBI Taxonomy" id="398050"/>
    <lineage>
        <taxon>Bacteria</taxon>
        <taxon>Pseudomonadati</taxon>
        <taxon>Bacteroidota</taxon>
        <taxon>Sphingobacteriia</taxon>
        <taxon>Sphingobacteriales</taxon>
        <taxon>Sphingobacteriaceae</taxon>
        <taxon>Mucilaginibacter</taxon>
    </lineage>
</organism>
<dbReference type="InterPro" id="IPR036942">
    <property type="entry name" value="Beta-barrel_TonB_sf"/>
</dbReference>
<comment type="subcellular location">
    <subcellularLocation>
        <location evidence="1">Cell outer membrane</location>
    </subcellularLocation>
</comment>
<keyword evidence="8" id="KW-1185">Reference proteome</keyword>
<dbReference type="SUPFAM" id="SSF49464">
    <property type="entry name" value="Carboxypeptidase regulatory domain-like"/>
    <property type="match status" value="1"/>
</dbReference>
<evidence type="ECO:0000256" key="3">
    <source>
        <dbReference type="ARBA" id="ARBA00023237"/>
    </source>
</evidence>
<accession>A0ABU1T635</accession>
<name>A0ABU1T635_9SPHI</name>
<sequence>MTRHLLLTFICFTFFTQAFAQQSREVNGWVVDSIGSVPGINVKLTSEKDSIVVATSTTGTFNFPVVVSKSFKITISGIGYQTLVRRYTIDDDTRPVKLDPIKIKIQTNFLKTVTIVAAANPITIKEDTVEYKASAYKVREGSPVEDLLKKLPGVTVDKDGNVTAHGKQVSKVRVNGKDYFTGDVQTATQNLPADIVENIQVIDDYGDQANLTGVKTGDPDKVLNITIQKGKSRGNFGQGSVGAGNDDRYQARLSANTFLDARQIALIGTLNNNNTNSFNLGGGGGGGGRAGRGGGGGGSQVSTANGITTNRSVGTNYRDDWSKKMTVYGSYSFADKDRDQNTTTVQQNLFQSGTLINTDDSKDHNHGINHRFDFNMEYKMDTTNYLKINPSFSYNTSNDISTDVFSNTRNGTLVTGNELALTNANSQSGGINVLYNHKFHKKGRNFSVSAGLNLSKGDQSLHDEYTTKQDSVVTPLFQQINSNNSSQRVNFRLSYMEPIGKTTYLEANYSYNYSNTDNNRYNYRLDPVTGAQTYVDSLSTVYNSQFITNRFGLNLRGIGQKYNYTIGMAVQPSTLNGQSHNQRFNTNTMNYIPTARFIYNFSRNHSFTVNYSGSNSQPSFTQLQVQPDYSNPQNRIYGNPDLKPSFTNNLNLRYNQFDIASGNSLFTNLSFSETQNAIVTNTSPVVNPTSTAGGGTNQHNTTIQETRYLNTNGLYNINGNYSFSKPFAERKYTVSLNGGAGYSNNVSYIEDQRNTGKNWVLNQGIRIRADIDSIMDTEISGNYSINTTRYSLPSSLNTNASTWTLGLDGRNYFFYSWVLGYNLSQTINHGFSSTVKANPTLLSTYLEYQFLKKHIASLRFQAFDLFDENKGVSRTIAGNQIIDTRTNRLGRYFMLSFTLRLQKFSGSRPGGGGGGNRRNGVGGGRRGGGRG</sequence>
<keyword evidence="3" id="KW-0998">Cell outer membrane</keyword>
<evidence type="ECO:0000256" key="1">
    <source>
        <dbReference type="ARBA" id="ARBA00004442"/>
    </source>
</evidence>
<evidence type="ECO:0000256" key="5">
    <source>
        <dbReference type="SAM" id="SignalP"/>
    </source>
</evidence>
<reference evidence="7 8" key="1">
    <citation type="submission" date="2023-07" db="EMBL/GenBank/DDBJ databases">
        <title>Sorghum-associated microbial communities from plants grown in Nebraska, USA.</title>
        <authorList>
            <person name="Schachtman D."/>
        </authorList>
    </citation>
    <scope>NUCLEOTIDE SEQUENCE [LARGE SCALE GENOMIC DNA]</scope>
    <source>
        <strain evidence="7 8">3262</strain>
    </source>
</reference>
<evidence type="ECO:0000313" key="8">
    <source>
        <dbReference type="Proteomes" id="UP001247620"/>
    </source>
</evidence>
<feature type="region of interest" description="Disordered" evidence="4">
    <location>
        <begin position="281"/>
        <end position="315"/>
    </location>
</feature>
<feature type="compositionally biased region" description="Polar residues" evidence="4">
    <location>
        <begin position="300"/>
        <end position="315"/>
    </location>
</feature>
<dbReference type="Gene3D" id="2.40.170.20">
    <property type="entry name" value="TonB-dependent receptor, beta-barrel domain"/>
    <property type="match status" value="1"/>
</dbReference>
<evidence type="ECO:0000256" key="4">
    <source>
        <dbReference type="SAM" id="MobiDB-lite"/>
    </source>
</evidence>
<evidence type="ECO:0000313" key="7">
    <source>
        <dbReference type="EMBL" id="MDR6940836.1"/>
    </source>
</evidence>
<dbReference type="EMBL" id="JAVDUU010000001">
    <property type="protein sequence ID" value="MDR6940836.1"/>
    <property type="molecule type" value="Genomic_DNA"/>
</dbReference>
<feature type="region of interest" description="Disordered" evidence="4">
    <location>
        <begin position="906"/>
        <end position="931"/>
    </location>
</feature>
<dbReference type="Proteomes" id="UP001247620">
    <property type="component" value="Unassembled WGS sequence"/>
</dbReference>
<feature type="compositionally biased region" description="Gly residues" evidence="4">
    <location>
        <begin position="281"/>
        <end position="299"/>
    </location>
</feature>
<dbReference type="InterPro" id="IPR008969">
    <property type="entry name" value="CarboxyPept-like_regulatory"/>
</dbReference>
<feature type="signal peptide" evidence="5">
    <location>
        <begin position="1"/>
        <end position="20"/>
    </location>
</feature>
<evidence type="ECO:0000259" key="6">
    <source>
        <dbReference type="Pfam" id="PF14905"/>
    </source>
</evidence>
<comment type="caution">
    <text evidence="7">The sequence shown here is derived from an EMBL/GenBank/DDBJ whole genome shotgun (WGS) entry which is preliminary data.</text>
</comment>
<feature type="compositionally biased region" description="Gly residues" evidence="4">
    <location>
        <begin position="908"/>
        <end position="931"/>
    </location>
</feature>
<dbReference type="SUPFAM" id="SSF56935">
    <property type="entry name" value="Porins"/>
    <property type="match status" value="1"/>
</dbReference>
<proteinExistence type="predicted"/>
<dbReference type="RefSeq" id="WP_310091955.1">
    <property type="nucleotide sequence ID" value="NZ_JAVDUU010000001.1"/>
</dbReference>
<keyword evidence="5" id="KW-0732">Signal</keyword>
<gene>
    <name evidence="7" type="ORF">J2W55_000664</name>
</gene>
<feature type="domain" description="Outer membrane protein beta-barrel" evidence="6">
    <location>
        <begin position="437"/>
        <end position="898"/>
    </location>
</feature>
<feature type="chain" id="PRO_5045803397" description="Outer membrane protein beta-barrel domain-containing protein" evidence="5">
    <location>
        <begin position="21"/>
        <end position="931"/>
    </location>
</feature>
<dbReference type="InterPro" id="IPR041700">
    <property type="entry name" value="OMP_b-brl_3"/>
</dbReference>
<dbReference type="Pfam" id="PF14905">
    <property type="entry name" value="OMP_b-brl_3"/>
    <property type="match status" value="1"/>
</dbReference>